<evidence type="ECO:0000256" key="3">
    <source>
        <dbReference type="ARBA" id="ARBA00022656"/>
    </source>
</evidence>
<dbReference type="GO" id="GO:0030682">
    <property type="term" value="P:symbiont-mediated perturbation of host defenses"/>
    <property type="evidence" value="ECO:0007669"/>
    <property type="project" value="InterPro"/>
</dbReference>
<evidence type="ECO:0000256" key="6">
    <source>
        <dbReference type="ARBA" id="ARBA00034121"/>
    </source>
</evidence>
<evidence type="ECO:0000256" key="7">
    <source>
        <dbReference type="SAM" id="Phobius"/>
    </source>
</evidence>
<evidence type="ECO:0000256" key="4">
    <source>
        <dbReference type="ARBA" id="ARBA00022729"/>
    </source>
</evidence>
<comment type="subcellular location">
    <subcellularLocation>
        <location evidence="1">Secreted</location>
    </subcellularLocation>
</comment>
<dbReference type="GO" id="GO:0005576">
    <property type="term" value="C:extracellular region"/>
    <property type="evidence" value="ECO:0007669"/>
    <property type="project" value="UniProtKB-SubCell"/>
</dbReference>
<proteinExistence type="inferred from homology"/>
<dbReference type="AlphaFoldDB" id="A0A170XHW4"/>
<dbReference type="EMBL" id="GEMB01004394">
    <property type="protein sequence ID" value="JAR98882.1"/>
    <property type="molecule type" value="Transcribed_RNA"/>
</dbReference>
<feature type="transmembrane region" description="Helical" evidence="7">
    <location>
        <begin position="12"/>
        <end position="34"/>
    </location>
</feature>
<keyword evidence="2" id="KW-0964">Secreted</keyword>
<evidence type="ECO:0000256" key="2">
    <source>
        <dbReference type="ARBA" id="ARBA00022525"/>
    </source>
</evidence>
<reference evidence="8" key="2">
    <citation type="journal article" date="2017" name="J. Med. Entomol.">
        <title>Transcriptome Analysis of the Triatoma infestans (Hemiptera: Reduviidae) Integument.</title>
        <authorList>
            <person name="Calderon-Fernandez G.M."/>
            <person name="Moriconi D.E."/>
            <person name="Dulbecco A.B."/>
            <person name="Juarez M.P."/>
        </authorList>
    </citation>
    <scope>NUCLEOTIDE SEQUENCE</scope>
    <source>
        <strain evidence="8">Int1</strain>
        <tissue evidence="8">Integument</tissue>
    </source>
</reference>
<accession>A0A170XHW4</accession>
<dbReference type="InterPro" id="IPR012674">
    <property type="entry name" value="Calycin"/>
</dbReference>
<dbReference type="GO" id="GO:0090729">
    <property type="term" value="F:toxin activity"/>
    <property type="evidence" value="ECO:0007669"/>
    <property type="project" value="UniProtKB-KW"/>
</dbReference>
<evidence type="ECO:0000313" key="8">
    <source>
        <dbReference type="EMBL" id="JAR98882.1"/>
    </source>
</evidence>
<evidence type="ECO:0000256" key="5">
    <source>
        <dbReference type="ARBA" id="ARBA00023240"/>
    </source>
</evidence>
<dbReference type="InterPro" id="IPR005657">
    <property type="entry name" value="Triabi/Procalin"/>
</dbReference>
<comment type="similarity">
    <text evidence="6">Belongs to the calycin superfamily. Triabin family.</text>
</comment>
<dbReference type="SUPFAM" id="SSF50814">
    <property type="entry name" value="Lipocalins"/>
    <property type="match status" value="1"/>
</dbReference>
<keyword evidence="4" id="KW-0732">Signal</keyword>
<keyword evidence="7" id="KW-0472">Membrane</keyword>
<name>A0A170XHW4_TRIIF</name>
<dbReference type="Gene3D" id="2.40.128.20">
    <property type="match status" value="1"/>
</dbReference>
<organism evidence="8">
    <name type="scientific">Triatoma infestans</name>
    <name type="common">Assassin bug</name>
    <dbReference type="NCBI Taxonomy" id="30076"/>
    <lineage>
        <taxon>Eukaryota</taxon>
        <taxon>Metazoa</taxon>
        <taxon>Ecdysozoa</taxon>
        <taxon>Arthropoda</taxon>
        <taxon>Hexapoda</taxon>
        <taxon>Insecta</taxon>
        <taxon>Pterygota</taxon>
        <taxon>Neoptera</taxon>
        <taxon>Paraneoptera</taxon>
        <taxon>Hemiptera</taxon>
        <taxon>Heteroptera</taxon>
        <taxon>Panheteroptera</taxon>
        <taxon>Cimicomorpha</taxon>
        <taxon>Reduviidae</taxon>
        <taxon>Triatominae</taxon>
        <taxon>Triatoma</taxon>
    </lineage>
</organism>
<evidence type="ECO:0000256" key="1">
    <source>
        <dbReference type="ARBA" id="ARBA00004613"/>
    </source>
</evidence>
<feature type="non-terminal residue" evidence="8">
    <location>
        <position position="1"/>
    </location>
</feature>
<dbReference type="Pfam" id="PF03973">
    <property type="entry name" value="Triabin"/>
    <property type="match status" value="1"/>
</dbReference>
<keyword evidence="7" id="KW-1133">Transmembrane helix</keyword>
<keyword evidence="5" id="KW-1199">Hemostasis impairing toxin</keyword>
<sequence length="215" mass="24925">QCNCVVTNMKIFLLLIFLEALSLGSAILFLEPLWQNVSAVEKFEPKKFFNGSWYVTNILAITPDLPKDVCEESYSILLEDQTINHMIYSYRDIKGPPFSKRNCTIQLKDVDDHGKVPMQCQPDNSLVKFNWEVTILETDYDHFGVYYACIKAFGRQRIQVLNRDKDAEPTDPRIAESLKKLGLDLNTFTSRKNVNCREHPDVITDQLRINIFRNK</sequence>
<keyword evidence="3" id="KW-0800">Toxin</keyword>
<protein>
    <submittedName>
        <fullName evidence="8">X chain of nitrophorin 2 aqua complex</fullName>
    </submittedName>
</protein>
<reference evidence="8" key="1">
    <citation type="submission" date="2016-04" db="EMBL/GenBank/DDBJ databases">
        <authorList>
            <person name="Calderon-Fernandez G.M.Sr."/>
        </authorList>
    </citation>
    <scope>NUCLEOTIDE SEQUENCE</scope>
    <source>
        <strain evidence="8">Int1</strain>
        <tissue evidence="8">Integument</tissue>
    </source>
</reference>
<keyword evidence="7" id="KW-0812">Transmembrane</keyword>